<accession>A0A0M2P5Q5</accession>
<dbReference type="PATRIC" id="fig|74704.6.peg.2"/>
<dbReference type="AlphaFoldDB" id="A0A0M2P5Q5"/>
<reference evidence="2 3" key="1">
    <citation type="submission" date="2015-03" db="EMBL/GenBank/DDBJ databases">
        <title>Genome Assembly of Staphylococcus cohnii subsp. cohnii strain G22B2.</title>
        <authorList>
            <person name="Nair G."/>
            <person name="Kaur G."/>
            <person name="Khatri I."/>
            <person name="Singh N.K."/>
            <person name="Sathyabama S."/>
            <person name="Maurya S.K."/>
            <person name="Subramanian S."/>
            <person name="Agrewala J.N."/>
            <person name="Mayilraj S."/>
        </authorList>
    </citation>
    <scope>NUCLEOTIDE SEQUENCE [LARGE SCALE GENOMIC DNA]</scope>
    <source>
        <strain evidence="2 3">G22B2</strain>
    </source>
</reference>
<evidence type="ECO:0000313" key="3">
    <source>
        <dbReference type="Proteomes" id="UP000034455"/>
    </source>
</evidence>
<dbReference type="InterPro" id="IPR014036">
    <property type="entry name" value="DeoR-like_C"/>
</dbReference>
<feature type="domain" description="DeoR-like transcriptional repressor C-terminal sensor" evidence="1">
    <location>
        <begin position="12"/>
        <end position="131"/>
    </location>
</feature>
<dbReference type="Pfam" id="PF00455">
    <property type="entry name" value="DeoRC"/>
    <property type="match status" value="1"/>
</dbReference>
<sequence length="151" mass="17882">MTTMKKYINYIIENINIEDVIAFDNHPVTYHIIDELYEAKFKISVISFSTDIIKYVARYTDFNIIMPNGKVDNALHIITGADVIQTFERYRIRYYFATAPYMADKVLYQTLPEIAEIQLALYNRSEKLLIVNRPAILKHHRRQDYSYIGEF</sequence>
<name>A0A0M2P5Q5_STACC</name>
<protein>
    <recommendedName>
        <fullName evidence="1">DeoR-like transcriptional repressor C-terminal sensor domain-containing protein</fullName>
    </recommendedName>
</protein>
<gene>
    <name evidence="2" type="ORF">UF66_0002</name>
</gene>
<evidence type="ECO:0000259" key="1">
    <source>
        <dbReference type="Pfam" id="PF00455"/>
    </source>
</evidence>
<proteinExistence type="predicted"/>
<organism evidence="2 3">
    <name type="scientific">Staphylococcus cohnii subsp. cohnii</name>
    <dbReference type="NCBI Taxonomy" id="74704"/>
    <lineage>
        <taxon>Bacteria</taxon>
        <taxon>Bacillati</taxon>
        <taxon>Bacillota</taxon>
        <taxon>Bacilli</taxon>
        <taxon>Bacillales</taxon>
        <taxon>Staphylococcaceae</taxon>
        <taxon>Staphylococcus</taxon>
        <taxon>Staphylococcus cohnii species complex</taxon>
    </lineage>
</organism>
<comment type="caution">
    <text evidence="2">The sequence shown here is derived from an EMBL/GenBank/DDBJ whole genome shotgun (WGS) entry which is preliminary data.</text>
</comment>
<dbReference type="EMBL" id="LAKJ01000001">
    <property type="protein sequence ID" value="KKI65580.1"/>
    <property type="molecule type" value="Genomic_DNA"/>
</dbReference>
<evidence type="ECO:0000313" key="2">
    <source>
        <dbReference type="EMBL" id="KKI65580.1"/>
    </source>
</evidence>
<dbReference type="Proteomes" id="UP000034455">
    <property type="component" value="Unassembled WGS sequence"/>
</dbReference>